<keyword evidence="9" id="KW-1185">Reference proteome</keyword>
<proteinExistence type="inferred from homology"/>
<comment type="subcellular location">
    <subcellularLocation>
        <location evidence="1 6">Cell membrane</location>
        <topology evidence="1 6">Multi-pass membrane protein</topology>
    </subcellularLocation>
</comment>
<feature type="transmembrane region" description="Helical" evidence="6">
    <location>
        <begin position="122"/>
        <end position="146"/>
    </location>
</feature>
<keyword evidence="3 6" id="KW-0812">Transmembrane</keyword>
<feature type="transmembrane region" description="Helical" evidence="6">
    <location>
        <begin position="181"/>
        <end position="204"/>
    </location>
</feature>
<dbReference type="AlphaFoldDB" id="A0A9P0J038"/>
<name>A0A9P0J038_APHGO</name>
<keyword evidence="6" id="KW-0675">Receptor</keyword>
<evidence type="ECO:0000256" key="3">
    <source>
        <dbReference type="ARBA" id="ARBA00022692"/>
    </source>
</evidence>
<evidence type="ECO:0000313" key="8">
    <source>
        <dbReference type="EMBL" id="CAH1724009.1"/>
    </source>
</evidence>
<sequence length="423" mass="49344">MIIIVITTQLITMCLKIKIKIFKKKMLPKEIFNQENYILDIRTIITIRSKRKRSSYFKQLKPIIVALKLFGVMPFTTHASGPVFTLISWIMLYSLSIFVCLNILLFYKLYGDYKYFVKSDTVVFNLLHRVTGSSIGLISFLLPIFWTDMKNIPEYWNRWNIFQDKFELCMRKPLQLNITKLVWVVTILPTALMAFNILTSLIFVKEWKLNNSILFIIIFGIINLTTGYFYINCHIFRNISKDINQRIMELIVTKGSSTRFREHAELWCYMSHLITDFGIVHGGIYCSIAIVIYISSTTLWFYFTMTLISPENYLVSVIVVPLVFTNSLLMVYSEASYIALSEVGKKLQWKILNSTMSGLVEQTQREIQDFLEMIQLCRPNITFGGFCDVNRELFINFILAVFFNLVVAFQSQIIPKQYTTSVS</sequence>
<keyword evidence="4 6" id="KW-1133">Transmembrane helix</keyword>
<dbReference type="EMBL" id="OU899035">
    <property type="protein sequence ID" value="CAH1723983.1"/>
    <property type="molecule type" value="Genomic_DNA"/>
</dbReference>
<comment type="function">
    <text evidence="6">Gustatory receptor which mediates acceptance or avoidance behavior, depending on its substrates.</text>
</comment>
<evidence type="ECO:0000256" key="4">
    <source>
        <dbReference type="ARBA" id="ARBA00022989"/>
    </source>
</evidence>
<dbReference type="EMBL" id="OU899035">
    <property type="protein sequence ID" value="CAH1724009.1"/>
    <property type="molecule type" value="Genomic_DNA"/>
</dbReference>
<dbReference type="Proteomes" id="UP001154329">
    <property type="component" value="Chromosome 2"/>
</dbReference>
<feature type="transmembrane region" description="Helical" evidence="6">
    <location>
        <begin position="279"/>
        <end position="301"/>
    </location>
</feature>
<evidence type="ECO:0000313" key="7">
    <source>
        <dbReference type="EMBL" id="CAH1723983.1"/>
    </source>
</evidence>
<dbReference type="GO" id="GO:0005886">
    <property type="term" value="C:plasma membrane"/>
    <property type="evidence" value="ECO:0007669"/>
    <property type="project" value="UniProtKB-SubCell"/>
</dbReference>
<evidence type="ECO:0000256" key="1">
    <source>
        <dbReference type="ARBA" id="ARBA00004651"/>
    </source>
</evidence>
<evidence type="ECO:0000256" key="2">
    <source>
        <dbReference type="ARBA" id="ARBA00022475"/>
    </source>
</evidence>
<feature type="transmembrane region" description="Helical" evidence="6">
    <location>
        <begin position="86"/>
        <end position="110"/>
    </location>
</feature>
<keyword evidence="6" id="KW-0807">Transducer</keyword>
<dbReference type="GO" id="GO:0050909">
    <property type="term" value="P:sensory perception of taste"/>
    <property type="evidence" value="ECO:0007669"/>
    <property type="project" value="InterPro"/>
</dbReference>
<protein>
    <recommendedName>
        <fullName evidence="6">Gustatory receptor</fullName>
    </recommendedName>
</protein>
<evidence type="ECO:0000313" key="9">
    <source>
        <dbReference type="Proteomes" id="UP001154329"/>
    </source>
</evidence>
<reference evidence="8" key="2">
    <citation type="submission" date="2022-10" db="EMBL/GenBank/DDBJ databases">
        <authorList>
            <consortium name="ENA_rothamsted_submissions"/>
            <consortium name="culmorum"/>
            <person name="King R."/>
        </authorList>
    </citation>
    <scope>NUCLEOTIDE SEQUENCE</scope>
</reference>
<reference evidence="8" key="1">
    <citation type="submission" date="2022-02" db="EMBL/GenBank/DDBJ databases">
        <authorList>
            <person name="King R."/>
        </authorList>
    </citation>
    <scope>NUCLEOTIDE SEQUENCE</scope>
</reference>
<keyword evidence="5 6" id="KW-0472">Membrane</keyword>
<feature type="transmembrane region" description="Helical" evidence="6">
    <location>
        <begin position="393"/>
        <end position="409"/>
    </location>
</feature>
<organism evidence="8 9">
    <name type="scientific">Aphis gossypii</name>
    <name type="common">Cotton aphid</name>
    <dbReference type="NCBI Taxonomy" id="80765"/>
    <lineage>
        <taxon>Eukaryota</taxon>
        <taxon>Metazoa</taxon>
        <taxon>Ecdysozoa</taxon>
        <taxon>Arthropoda</taxon>
        <taxon>Hexapoda</taxon>
        <taxon>Insecta</taxon>
        <taxon>Pterygota</taxon>
        <taxon>Neoptera</taxon>
        <taxon>Paraneoptera</taxon>
        <taxon>Hemiptera</taxon>
        <taxon>Sternorrhyncha</taxon>
        <taxon>Aphidomorpha</taxon>
        <taxon>Aphidoidea</taxon>
        <taxon>Aphididae</taxon>
        <taxon>Aphidini</taxon>
        <taxon>Aphis</taxon>
        <taxon>Aphis</taxon>
    </lineage>
</organism>
<dbReference type="Pfam" id="PF08395">
    <property type="entry name" value="7tm_7"/>
    <property type="match status" value="1"/>
</dbReference>
<accession>A0A9P0J038</accession>
<dbReference type="InterPro" id="IPR013604">
    <property type="entry name" value="7TM_chemorcpt"/>
</dbReference>
<gene>
    <name evidence="7" type="ORF">APHIGO_LOCUS5362</name>
    <name evidence="8" type="ORF">APHIGO_LOCUS5384</name>
</gene>
<comment type="similarity">
    <text evidence="6">Belongs to the insect chemoreceptor superfamily. Gustatory receptor (GR) family.</text>
</comment>
<evidence type="ECO:0000256" key="5">
    <source>
        <dbReference type="ARBA" id="ARBA00023136"/>
    </source>
</evidence>
<feature type="transmembrane region" description="Helical" evidence="6">
    <location>
        <begin position="313"/>
        <end position="332"/>
    </location>
</feature>
<keyword evidence="2 6" id="KW-1003">Cell membrane</keyword>
<dbReference type="OrthoDB" id="6625921at2759"/>
<feature type="transmembrane region" description="Helical" evidence="6">
    <location>
        <begin position="213"/>
        <end position="231"/>
    </location>
</feature>
<dbReference type="GO" id="GO:0007165">
    <property type="term" value="P:signal transduction"/>
    <property type="evidence" value="ECO:0007669"/>
    <property type="project" value="UniProtKB-KW"/>
</dbReference>
<evidence type="ECO:0000256" key="6">
    <source>
        <dbReference type="RuleBase" id="RU363108"/>
    </source>
</evidence>